<organism evidence="3 4">
    <name type="scientific">Amblyomma americanum</name>
    <name type="common">Lone star tick</name>
    <dbReference type="NCBI Taxonomy" id="6943"/>
    <lineage>
        <taxon>Eukaryota</taxon>
        <taxon>Metazoa</taxon>
        <taxon>Ecdysozoa</taxon>
        <taxon>Arthropoda</taxon>
        <taxon>Chelicerata</taxon>
        <taxon>Arachnida</taxon>
        <taxon>Acari</taxon>
        <taxon>Parasitiformes</taxon>
        <taxon>Ixodida</taxon>
        <taxon>Ixodoidea</taxon>
        <taxon>Ixodidae</taxon>
        <taxon>Amblyomminae</taxon>
        <taxon>Amblyomma</taxon>
    </lineage>
</organism>
<dbReference type="SUPFAM" id="SSF46785">
    <property type="entry name" value="Winged helix' DNA-binding domain"/>
    <property type="match status" value="1"/>
</dbReference>
<proteinExistence type="predicted"/>
<dbReference type="Proteomes" id="UP001321473">
    <property type="component" value="Unassembled WGS sequence"/>
</dbReference>
<evidence type="ECO:0000313" key="3">
    <source>
        <dbReference type="EMBL" id="KAK8769529.1"/>
    </source>
</evidence>
<feature type="region of interest" description="Disordered" evidence="1">
    <location>
        <begin position="337"/>
        <end position="399"/>
    </location>
</feature>
<evidence type="ECO:0000256" key="1">
    <source>
        <dbReference type="SAM" id="MobiDB-lite"/>
    </source>
</evidence>
<feature type="domain" description="IRF tryptophan pentad repeat" evidence="2">
    <location>
        <begin position="116"/>
        <end position="217"/>
    </location>
</feature>
<name>A0AAQ4E499_AMBAM</name>
<dbReference type="Pfam" id="PF00605">
    <property type="entry name" value="IRF"/>
    <property type="match status" value="1"/>
</dbReference>
<protein>
    <recommendedName>
        <fullName evidence="2">IRF tryptophan pentad repeat domain-containing protein</fullName>
    </recommendedName>
</protein>
<comment type="caution">
    <text evidence="3">The sequence shown here is derived from an EMBL/GenBank/DDBJ whole genome shotgun (WGS) entry which is preliminary data.</text>
</comment>
<dbReference type="EMBL" id="JARKHS020022499">
    <property type="protein sequence ID" value="KAK8769529.1"/>
    <property type="molecule type" value="Genomic_DNA"/>
</dbReference>
<dbReference type="SMART" id="SM00348">
    <property type="entry name" value="IRF"/>
    <property type="match status" value="1"/>
</dbReference>
<dbReference type="GO" id="GO:0000976">
    <property type="term" value="F:transcription cis-regulatory region binding"/>
    <property type="evidence" value="ECO:0007669"/>
    <property type="project" value="InterPro"/>
</dbReference>
<accession>A0AAQ4E499</accession>
<dbReference type="InterPro" id="IPR001346">
    <property type="entry name" value="Interferon_reg_fact_DNA-bd_dom"/>
</dbReference>
<dbReference type="Gene3D" id="1.10.10.10">
    <property type="entry name" value="Winged helix-like DNA-binding domain superfamily/Winged helix DNA-binding domain"/>
    <property type="match status" value="1"/>
</dbReference>
<gene>
    <name evidence="3" type="ORF">V5799_014009</name>
</gene>
<reference evidence="3 4" key="1">
    <citation type="journal article" date="2023" name="Arcadia Sci">
        <title>De novo assembly of a long-read Amblyomma americanum tick genome.</title>
        <authorList>
            <person name="Chou S."/>
            <person name="Poskanzer K.E."/>
            <person name="Rollins M."/>
            <person name="Thuy-Boun P.S."/>
        </authorList>
    </citation>
    <scope>NUCLEOTIDE SEQUENCE [LARGE SCALE GENOMIC DNA]</scope>
    <source>
        <strain evidence="3">F_SG_1</strain>
        <tissue evidence="3">Salivary glands</tissue>
    </source>
</reference>
<dbReference type="PROSITE" id="PS51507">
    <property type="entry name" value="IRF_2"/>
    <property type="match status" value="1"/>
</dbReference>
<dbReference type="InterPro" id="IPR036390">
    <property type="entry name" value="WH_DNA-bd_sf"/>
</dbReference>
<evidence type="ECO:0000313" key="4">
    <source>
        <dbReference type="Proteomes" id="UP001321473"/>
    </source>
</evidence>
<keyword evidence="4" id="KW-1185">Reference proteome</keyword>
<sequence>MTSRSQGGRGPGIVLAYQSNELAAKSVHVQRSGGVSLQPGRIESSEERSLFPRKSNLSETWSWSTCHVSSATVDHKSAVLLLKSDKSISVYYVLIAFQQKQGGLAAAGLQMPRRFTGKLFHFLFTHLELGTFGERLRWLDREQGIFQLLWKHGNGTSRTPAEDVALFMAWHQEKKRRKPCDGTEAKQRFRAATNKMRLEVVKSWRGITPEKNFQYRRFPKDDLEYLLRHADLDQDVPWYRTEPTSSDEAQGSEDMILSTMEPEEGLFSHTAASTRWSYEHSVSFELQGPPPLYAPMPASFEEREVKVPPELLQDSTPLAPDTTSFAPGRVVQIKVEKTSEADESTEAQDPTVFTPKLASPHKIHEGTASPGVRDSLENVPHCPQSTSRQQVILSAPKKN</sequence>
<evidence type="ECO:0000259" key="2">
    <source>
        <dbReference type="PROSITE" id="PS51507"/>
    </source>
</evidence>
<feature type="compositionally biased region" description="Polar residues" evidence="1">
    <location>
        <begin position="383"/>
        <end position="392"/>
    </location>
</feature>
<dbReference type="AlphaFoldDB" id="A0AAQ4E499"/>
<dbReference type="InterPro" id="IPR036388">
    <property type="entry name" value="WH-like_DNA-bd_sf"/>
</dbReference>